<proteinExistence type="predicted"/>
<name>A0A0E9WWP8_ANGAN</name>
<protein>
    <submittedName>
        <fullName evidence="1">Uncharacterized protein</fullName>
    </submittedName>
</protein>
<sequence length="91" mass="10694">MSGKKINEITGDILHELYFNKVFVNHISSNRLYLLINALLCDKVMKLLCMLYDDHIMKEQEVTPKCNCNHATITDSIRYFYIFISVILSYK</sequence>
<evidence type="ECO:0000313" key="1">
    <source>
        <dbReference type="EMBL" id="JAH94862.1"/>
    </source>
</evidence>
<reference evidence="1" key="2">
    <citation type="journal article" date="2015" name="Fish Shellfish Immunol.">
        <title>Early steps in the European eel (Anguilla anguilla)-Vibrio vulnificus interaction in the gills: Role of the RtxA13 toxin.</title>
        <authorList>
            <person name="Callol A."/>
            <person name="Pajuelo D."/>
            <person name="Ebbesson L."/>
            <person name="Teles M."/>
            <person name="MacKenzie S."/>
            <person name="Amaro C."/>
        </authorList>
    </citation>
    <scope>NUCLEOTIDE SEQUENCE</scope>
</reference>
<dbReference type="EMBL" id="GBXM01013715">
    <property type="protein sequence ID" value="JAH94862.1"/>
    <property type="molecule type" value="Transcribed_RNA"/>
</dbReference>
<organism evidence="1">
    <name type="scientific">Anguilla anguilla</name>
    <name type="common">European freshwater eel</name>
    <name type="synonym">Muraena anguilla</name>
    <dbReference type="NCBI Taxonomy" id="7936"/>
    <lineage>
        <taxon>Eukaryota</taxon>
        <taxon>Metazoa</taxon>
        <taxon>Chordata</taxon>
        <taxon>Craniata</taxon>
        <taxon>Vertebrata</taxon>
        <taxon>Euteleostomi</taxon>
        <taxon>Actinopterygii</taxon>
        <taxon>Neopterygii</taxon>
        <taxon>Teleostei</taxon>
        <taxon>Anguilliformes</taxon>
        <taxon>Anguillidae</taxon>
        <taxon>Anguilla</taxon>
    </lineage>
</organism>
<dbReference type="AlphaFoldDB" id="A0A0E9WWP8"/>
<reference evidence="1" key="1">
    <citation type="submission" date="2014-11" db="EMBL/GenBank/DDBJ databases">
        <authorList>
            <person name="Amaro Gonzalez C."/>
        </authorList>
    </citation>
    <scope>NUCLEOTIDE SEQUENCE</scope>
</reference>
<accession>A0A0E9WWP8</accession>